<dbReference type="Pfam" id="PF00646">
    <property type="entry name" value="F-box"/>
    <property type="match status" value="1"/>
</dbReference>
<feature type="domain" description="KIB1-4 beta-propeller" evidence="2">
    <location>
        <begin position="137"/>
        <end position="310"/>
    </location>
</feature>
<dbReference type="EMBL" id="JBCNJP010000027">
    <property type="protein sequence ID" value="KAK9051556.1"/>
    <property type="molecule type" value="Genomic_DNA"/>
</dbReference>
<dbReference type="Gene3D" id="1.20.1280.50">
    <property type="match status" value="1"/>
</dbReference>
<dbReference type="Proteomes" id="UP001408789">
    <property type="component" value="Unassembled WGS sequence"/>
</dbReference>
<dbReference type="InterPro" id="IPR005174">
    <property type="entry name" value="KIB1-4_b-propeller"/>
</dbReference>
<dbReference type="PANTHER" id="PTHR45463:SF8">
    <property type="entry name" value="OS09G0392200 PROTEIN"/>
    <property type="match status" value="1"/>
</dbReference>
<dbReference type="AlphaFoldDB" id="A0AAP0GJE0"/>
<evidence type="ECO:0000313" key="3">
    <source>
        <dbReference type="EMBL" id="KAK9051556.1"/>
    </source>
</evidence>
<evidence type="ECO:0000259" key="2">
    <source>
        <dbReference type="Pfam" id="PF03478"/>
    </source>
</evidence>
<accession>A0AAP0GJE0</accession>
<organism evidence="3 4">
    <name type="scientific">Deinandra increscens subsp. villosa</name>
    <dbReference type="NCBI Taxonomy" id="3103831"/>
    <lineage>
        <taxon>Eukaryota</taxon>
        <taxon>Viridiplantae</taxon>
        <taxon>Streptophyta</taxon>
        <taxon>Embryophyta</taxon>
        <taxon>Tracheophyta</taxon>
        <taxon>Spermatophyta</taxon>
        <taxon>Magnoliopsida</taxon>
        <taxon>eudicotyledons</taxon>
        <taxon>Gunneridae</taxon>
        <taxon>Pentapetalae</taxon>
        <taxon>asterids</taxon>
        <taxon>campanulids</taxon>
        <taxon>Asterales</taxon>
        <taxon>Asteraceae</taxon>
        <taxon>Asteroideae</taxon>
        <taxon>Heliantheae alliance</taxon>
        <taxon>Madieae</taxon>
        <taxon>Madiinae</taxon>
        <taxon>Deinandra</taxon>
    </lineage>
</organism>
<keyword evidence="4" id="KW-1185">Reference proteome</keyword>
<sequence>MTKFSVTCIHGNLLKRVTIARLGNSVHCRCAFTIAGMAMTRGMTAKLNRNASSGKRPKTFEDNGGSSWTHMLSDILFLIILRLGVVDFIAFSGVCKSWRTVALSNKNKFMLSRLPMSMLISAQVAKKKECYLGDCEGRTFKTILPRSCGRTFFGVVSGYLIFLGWKNHDFRLVNPITRHEIHFPSFPFHGVLDPEKFRCILVFSSTMSTWVFVVSFKFSNEVSFSFSSEGANWTHISSDNPVCDVHFFQGKIYALSQGMHLHEVKLNPTPTLTLLKMKNLVMSKFKFLEFSTFDEKLYVVDYRSNYLRGTCEIDLDQMRWMDPTEVLEEYAGLDQIIWTECLCFASLFKPRLTKLELWENPREQYKRFGSFRGADQNKNKRSRSTPYMSYLYLPHECLDVNLLHE</sequence>
<name>A0AAP0GJE0_9ASTR</name>
<feature type="domain" description="F-box" evidence="1">
    <location>
        <begin position="71"/>
        <end position="109"/>
    </location>
</feature>
<evidence type="ECO:0000259" key="1">
    <source>
        <dbReference type="Pfam" id="PF00646"/>
    </source>
</evidence>
<gene>
    <name evidence="3" type="ORF">SSX86_028183</name>
</gene>
<reference evidence="3 4" key="1">
    <citation type="submission" date="2024-04" db="EMBL/GenBank/DDBJ databases">
        <title>The reference genome of an endangered Asteraceae, Deinandra increscens subsp. villosa, native to the Central Coast of California.</title>
        <authorList>
            <person name="Guilliams M."/>
            <person name="Hasenstab-Lehman K."/>
            <person name="Meyer R."/>
            <person name="Mcevoy S."/>
        </authorList>
    </citation>
    <scope>NUCLEOTIDE SEQUENCE [LARGE SCALE GENOMIC DNA]</scope>
    <source>
        <tissue evidence="3">Leaf</tissue>
    </source>
</reference>
<dbReference type="Pfam" id="PF03478">
    <property type="entry name" value="Beta-prop_KIB1-4"/>
    <property type="match status" value="1"/>
</dbReference>
<evidence type="ECO:0000313" key="4">
    <source>
        <dbReference type="Proteomes" id="UP001408789"/>
    </source>
</evidence>
<protein>
    <recommendedName>
        <fullName evidence="5">F-box domain-containing protein</fullName>
    </recommendedName>
</protein>
<proteinExistence type="predicted"/>
<dbReference type="InterPro" id="IPR036047">
    <property type="entry name" value="F-box-like_dom_sf"/>
</dbReference>
<dbReference type="SUPFAM" id="SSF81383">
    <property type="entry name" value="F-box domain"/>
    <property type="match status" value="1"/>
</dbReference>
<comment type="caution">
    <text evidence="3">The sequence shown here is derived from an EMBL/GenBank/DDBJ whole genome shotgun (WGS) entry which is preliminary data.</text>
</comment>
<dbReference type="PANTHER" id="PTHR45463">
    <property type="entry name" value="OS09G0392200 PROTEIN"/>
    <property type="match status" value="1"/>
</dbReference>
<evidence type="ECO:0008006" key="5">
    <source>
        <dbReference type="Google" id="ProtNLM"/>
    </source>
</evidence>
<dbReference type="InterPro" id="IPR001810">
    <property type="entry name" value="F-box_dom"/>
</dbReference>